<accession>A0A8R1UW18</accession>
<dbReference type="Pfam" id="PF10326">
    <property type="entry name" value="7TM_GPCR_Str"/>
    <property type="match status" value="1"/>
</dbReference>
<gene>
    <name evidence="1" type="primary">WBGene00280043</name>
</gene>
<dbReference type="Pfam" id="PF10328">
    <property type="entry name" value="7TM_GPCR_Srx"/>
    <property type="match status" value="1"/>
</dbReference>
<protein>
    <submittedName>
        <fullName evidence="1">G protein-coupled receptor</fullName>
    </submittedName>
</protein>
<dbReference type="PANTHER" id="PTHR45907:SF16">
    <property type="entry name" value="SERPENTINE RECEPTOR, CLASS J"/>
    <property type="match status" value="1"/>
</dbReference>
<proteinExistence type="predicted"/>
<reference evidence="1" key="2">
    <citation type="submission" date="2022-06" db="UniProtKB">
        <authorList>
            <consortium name="EnsemblMetazoa"/>
        </authorList>
    </citation>
    <scope>IDENTIFICATION</scope>
    <source>
        <strain evidence="1">PS312</strain>
    </source>
</reference>
<dbReference type="AlphaFoldDB" id="A0A2A6CJF9"/>
<name>A0A2A6CJF9_PRIPA</name>
<dbReference type="Proteomes" id="UP000005239">
    <property type="component" value="Unassembled WGS sequence"/>
</dbReference>
<dbReference type="OrthoDB" id="5800536at2759"/>
<dbReference type="InterPro" id="IPR019428">
    <property type="entry name" value="7TM_GPCR_serpentine_rcpt_Str"/>
</dbReference>
<dbReference type="InterPro" id="IPR019430">
    <property type="entry name" value="7TM_GPCR_serpentine_rcpt_Srx"/>
</dbReference>
<organism evidence="1 2">
    <name type="scientific">Pristionchus pacificus</name>
    <name type="common">Parasitic nematode worm</name>
    <dbReference type="NCBI Taxonomy" id="54126"/>
    <lineage>
        <taxon>Eukaryota</taxon>
        <taxon>Metazoa</taxon>
        <taxon>Ecdysozoa</taxon>
        <taxon>Nematoda</taxon>
        <taxon>Chromadorea</taxon>
        <taxon>Rhabditida</taxon>
        <taxon>Rhabditina</taxon>
        <taxon>Diplogasteromorpha</taxon>
        <taxon>Diplogasteroidea</taxon>
        <taxon>Neodiplogasteridae</taxon>
        <taxon>Pristionchus</taxon>
    </lineage>
</organism>
<accession>A0A2A6CJF9</accession>
<evidence type="ECO:0000313" key="1">
    <source>
        <dbReference type="EnsemblMetazoa" id="PPA41674.1"/>
    </source>
</evidence>
<keyword evidence="2" id="KW-1185">Reference proteome</keyword>
<evidence type="ECO:0000313" key="2">
    <source>
        <dbReference type="Proteomes" id="UP000005239"/>
    </source>
</evidence>
<dbReference type="SUPFAM" id="SSF81321">
    <property type="entry name" value="Family A G protein-coupled receptor-like"/>
    <property type="match status" value="1"/>
</dbReference>
<reference evidence="2" key="1">
    <citation type="journal article" date="2008" name="Nat. Genet.">
        <title>The Pristionchus pacificus genome provides a unique perspective on nematode lifestyle and parasitism.</title>
        <authorList>
            <person name="Dieterich C."/>
            <person name="Clifton S.W."/>
            <person name="Schuster L.N."/>
            <person name="Chinwalla A."/>
            <person name="Delehaunty K."/>
            <person name="Dinkelacker I."/>
            <person name="Fulton L."/>
            <person name="Fulton R."/>
            <person name="Godfrey J."/>
            <person name="Minx P."/>
            <person name="Mitreva M."/>
            <person name="Roeseler W."/>
            <person name="Tian H."/>
            <person name="Witte H."/>
            <person name="Yang S.P."/>
            <person name="Wilson R.K."/>
            <person name="Sommer R.J."/>
        </authorList>
    </citation>
    <scope>NUCLEOTIDE SEQUENCE [LARGE SCALE GENOMIC DNA]</scope>
    <source>
        <strain evidence="2">PS312</strain>
    </source>
</reference>
<dbReference type="EnsemblMetazoa" id="PPA41674.1">
    <property type="protein sequence ID" value="PPA41674.1"/>
    <property type="gene ID" value="WBGene00280043"/>
</dbReference>
<sequence length="787" mass="89257">MASLHATVQPASFTSCSALEVFSQSFPNEKQLIAAASGCMSVPFTLMNINFLHRYLSVRRTYYVVLFSKPKFLVMYGVSISAADTGMGKSILRKMAPEGITVEEGWLVLRFWEYGRLHIRGVVTLLCGGLKSLSNNYKVYQFKILRALFDQSAIPFLLPCRHWPGHSTLSHYTPPRTRLIHARLTDWFMLISSFPALDALVILTLLKDYRQGAISMLCGRKREQMELSSWKTNQWIPSTFHRKVACVSPQFWAIAEDVSAPEVDRVGRANAYFEFRLAIAVIIISAAHHRYALLIGVVSKTLYFFTCKLHVLMALNRYIYIFHDIENKTNSSVFKGSIFLCFFMAFLQSVSAPLLDSHLFVVFSSETLRWQFATTEWTPFYEAYLEYYVVLTECSIIIVFDSASFVKLRHIHRMVISKNKSSSAREMRLLLQSFCQLIPLSSVMVLFFFVAPECKSAFLAFLTSTAAWHFGVSLDGVIIVIFQIKLHTNCLIKPTIFASYDIIMASLHATVQPMDAPVEFEIKVAVSSFHVLSHRSKRRESVRNEETATRILNSKLQASFTSGSALGVFSQSFPNDKQIIAVASGCMSVPFTLMNINFLHRYLSVRRYGVSISVADNETGKSILRQMAPEEIIVEEGWLVLHFWEYGRLHIRGLVTLLCGGLLILVNLSIGATLCALTIYHLQTVKTFSDNYKVYQFKILRALFAQSAIPFLCMYCPVGVGLAIPLFRSTHHQGLDHWFMCISCFPALDAIVIISLLNDYREGAISMLCRRKREQMEISSWKTNESG</sequence>
<dbReference type="InterPro" id="IPR019423">
    <property type="entry name" value="7TM_GPCR_serpentine_rcpt_Srj"/>
</dbReference>
<dbReference type="PANTHER" id="PTHR45907">
    <property type="entry name" value="SERPENTINE RECEPTOR, CLASS J"/>
    <property type="match status" value="1"/>
</dbReference>